<comment type="catalytic activity">
    <reaction evidence="14">
        <text>a ubiquinone + n Na(+)(in) + NADH + H(+) = a ubiquinol + n Na(+)(out) + NAD(+)</text>
        <dbReference type="Rhea" id="RHEA:47748"/>
        <dbReference type="Rhea" id="RHEA-COMP:9565"/>
        <dbReference type="Rhea" id="RHEA-COMP:9566"/>
        <dbReference type="ChEBI" id="CHEBI:15378"/>
        <dbReference type="ChEBI" id="CHEBI:16389"/>
        <dbReference type="ChEBI" id="CHEBI:17976"/>
        <dbReference type="ChEBI" id="CHEBI:29101"/>
        <dbReference type="ChEBI" id="CHEBI:57540"/>
        <dbReference type="ChEBI" id="CHEBI:57945"/>
        <dbReference type="EC" id="7.2.1.1"/>
    </reaction>
</comment>
<dbReference type="Pfam" id="PF02508">
    <property type="entry name" value="Rnf-Nqr"/>
    <property type="match status" value="1"/>
</dbReference>
<evidence type="ECO:0000256" key="12">
    <source>
        <dbReference type="ARBA" id="ARBA00023136"/>
    </source>
</evidence>
<dbReference type="HAMAP" id="MF_00429">
    <property type="entry name" value="NqrE"/>
    <property type="match status" value="1"/>
</dbReference>
<keyword evidence="8 14" id="KW-0520">NAD</keyword>
<dbReference type="PATRIC" id="fig|28229.4.peg.4034"/>
<evidence type="ECO:0000256" key="14">
    <source>
        <dbReference type="HAMAP-Rule" id="MF_00429"/>
    </source>
</evidence>
<dbReference type="EMBL" id="JQED01000055">
    <property type="protein sequence ID" value="KGJ87143.1"/>
    <property type="molecule type" value="Genomic_DNA"/>
</dbReference>
<comment type="function">
    <text evidence="14">NQR complex catalyzes the reduction of ubiquinone-1 to ubiquinol by two successive reactions, coupled with the transport of Na(+) ions from the cytoplasm to the periplasm. NqrA to NqrE are probably involved in the second step, the conversion of ubisemiquinone to ubiquinol.</text>
</comment>
<keyword evidence="11 14" id="KW-0830">Ubiquinone</keyword>
<keyword evidence="12 14" id="KW-0472">Membrane</keyword>
<dbReference type="AlphaFoldDB" id="A0A099KC62"/>
<name>A0A099KC62_COLPS</name>
<keyword evidence="6 14" id="KW-1278">Translocase</keyword>
<feature type="transmembrane region" description="Helical" evidence="14">
    <location>
        <begin position="38"/>
        <end position="64"/>
    </location>
</feature>
<evidence type="ECO:0000256" key="8">
    <source>
        <dbReference type="ARBA" id="ARBA00023027"/>
    </source>
</evidence>
<dbReference type="GO" id="GO:0009276">
    <property type="term" value="C:Gram-negative-bacterium-type cell wall"/>
    <property type="evidence" value="ECO:0007669"/>
    <property type="project" value="InterPro"/>
</dbReference>
<dbReference type="RefSeq" id="WP_033095590.1">
    <property type="nucleotide sequence ID" value="NZ_JQED01000055.1"/>
</dbReference>
<evidence type="ECO:0000256" key="2">
    <source>
        <dbReference type="ARBA" id="ARBA00022448"/>
    </source>
</evidence>
<evidence type="ECO:0000256" key="6">
    <source>
        <dbReference type="ARBA" id="ARBA00022967"/>
    </source>
</evidence>
<keyword evidence="3 14" id="KW-1003">Cell membrane</keyword>
<dbReference type="GO" id="GO:0005886">
    <property type="term" value="C:plasma membrane"/>
    <property type="evidence" value="ECO:0007669"/>
    <property type="project" value="UniProtKB-SubCell"/>
</dbReference>
<dbReference type="GO" id="GO:0016655">
    <property type="term" value="F:oxidoreductase activity, acting on NAD(P)H, quinone or similar compound as acceptor"/>
    <property type="evidence" value="ECO:0007669"/>
    <property type="project" value="UniProtKB-UniRule"/>
</dbReference>
<keyword evidence="5 14" id="KW-0812">Transmembrane</keyword>
<evidence type="ECO:0000313" key="16">
    <source>
        <dbReference type="Proteomes" id="UP000029843"/>
    </source>
</evidence>
<evidence type="ECO:0000256" key="5">
    <source>
        <dbReference type="ARBA" id="ARBA00022692"/>
    </source>
</evidence>
<dbReference type="GO" id="GO:0012505">
    <property type="term" value="C:endomembrane system"/>
    <property type="evidence" value="ECO:0007669"/>
    <property type="project" value="UniProtKB-SubCell"/>
</dbReference>
<protein>
    <recommendedName>
        <fullName evidence="14">Na(+)-translocating NADH-quinone reductase subunit E</fullName>
        <shortName evidence="14">Na(+)-NQR subunit E</shortName>
        <shortName evidence="14">Na(+)-translocating NQR subunit E</shortName>
        <ecNumber evidence="14">7.2.1.1</ecNumber>
    </recommendedName>
    <alternativeName>
        <fullName evidence="14">NQR complex subunit E</fullName>
    </alternativeName>
    <alternativeName>
        <fullName evidence="14">NQR-1 subunit E</fullName>
    </alternativeName>
</protein>
<dbReference type="EC" id="7.2.1.1" evidence="14"/>
<dbReference type="GO" id="GO:0022904">
    <property type="term" value="P:respiratory electron transport chain"/>
    <property type="evidence" value="ECO:0007669"/>
    <property type="project" value="InterPro"/>
</dbReference>
<dbReference type="PIRSF" id="PIRSF006102">
    <property type="entry name" value="NQR_DE"/>
    <property type="match status" value="1"/>
</dbReference>
<proteinExistence type="inferred from homology"/>
<keyword evidence="13 14" id="KW-0739">Sodium transport</keyword>
<dbReference type="Proteomes" id="UP000029843">
    <property type="component" value="Unassembled WGS sequence"/>
</dbReference>
<sequence length="207" mass="21790">MEHYLSLLVKTIFIENIALSFFLGMCTFLAVSKKVDTAIGLGVAVVVVLGIAVPANQIIYQAVLAPGALDSVLGITDPTQSVDLSFLSFITFIGVIAALVQILEMVLDKYFPALYQALGIFLPLITVNCAIFGAVSFMVAKNLTLGESVVYGIGSGIGWALAIVLLAGIREKMKYSDVPDGLKGLGITFITAGLMAFGFLSFGGISL</sequence>
<accession>A0A099KC62</accession>
<dbReference type="InterPro" id="IPR050133">
    <property type="entry name" value="NqrDE/RnfAE_oxidrdctase"/>
</dbReference>
<evidence type="ECO:0000256" key="11">
    <source>
        <dbReference type="ARBA" id="ARBA00023075"/>
    </source>
</evidence>
<dbReference type="OrthoDB" id="9803631at2"/>
<evidence type="ECO:0000256" key="13">
    <source>
        <dbReference type="ARBA" id="ARBA00023201"/>
    </source>
</evidence>
<reference evidence="15 16" key="1">
    <citation type="submission" date="2014-08" db="EMBL/GenBank/DDBJ databases">
        <title>Genomic and Phenotypic Diversity of Colwellia psychrerythraea strains from Disparate Marine Basins.</title>
        <authorList>
            <person name="Techtmann S.M."/>
            <person name="Stelling S.C."/>
            <person name="Utturkar S.M."/>
            <person name="Alshibli N."/>
            <person name="Harris A."/>
            <person name="Brown S.D."/>
            <person name="Hazen T.C."/>
        </authorList>
    </citation>
    <scope>NUCLEOTIDE SEQUENCE [LARGE SCALE GENOMIC DNA]</scope>
    <source>
        <strain evidence="15 16">ND2E</strain>
    </source>
</reference>
<evidence type="ECO:0000256" key="1">
    <source>
        <dbReference type="ARBA" id="ARBA00004127"/>
    </source>
</evidence>
<dbReference type="InterPro" id="IPR003667">
    <property type="entry name" value="NqrDE/RnfAE"/>
</dbReference>
<keyword evidence="4" id="KW-0997">Cell inner membrane</keyword>
<evidence type="ECO:0000256" key="10">
    <source>
        <dbReference type="ARBA" id="ARBA00023065"/>
    </source>
</evidence>
<keyword evidence="7 14" id="KW-1133">Transmembrane helix</keyword>
<feature type="transmembrane region" description="Helical" evidence="14">
    <location>
        <begin position="181"/>
        <end position="205"/>
    </location>
</feature>
<dbReference type="PANTHER" id="PTHR30335">
    <property type="entry name" value="INTEGRAL MEMBRANE PROTEIN OF SOXR-REDUCING COMPLEX"/>
    <property type="match status" value="1"/>
</dbReference>
<dbReference type="InterPro" id="IPR010967">
    <property type="entry name" value="NqrE"/>
</dbReference>
<evidence type="ECO:0000256" key="7">
    <source>
        <dbReference type="ARBA" id="ARBA00022989"/>
    </source>
</evidence>
<feature type="transmembrane region" description="Helical" evidence="14">
    <location>
        <begin position="149"/>
        <end position="169"/>
    </location>
</feature>
<dbReference type="PANTHER" id="PTHR30335:SF1">
    <property type="entry name" value="NA(+)-TRANSLOCATING NADH-QUINONE REDUCTASE SUBUNIT E"/>
    <property type="match status" value="1"/>
</dbReference>
<dbReference type="GO" id="GO:0006814">
    <property type="term" value="P:sodium ion transport"/>
    <property type="evidence" value="ECO:0007669"/>
    <property type="project" value="UniProtKB-UniRule"/>
</dbReference>
<comment type="caution">
    <text evidence="15">The sequence shown here is derived from an EMBL/GenBank/DDBJ whole genome shotgun (WGS) entry which is preliminary data.</text>
</comment>
<keyword evidence="10 14" id="KW-0406">Ion transport</keyword>
<feature type="transmembrane region" description="Helical" evidence="14">
    <location>
        <begin position="84"/>
        <end position="103"/>
    </location>
</feature>
<evidence type="ECO:0000256" key="9">
    <source>
        <dbReference type="ARBA" id="ARBA00023053"/>
    </source>
</evidence>
<keyword evidence="9 14" id="KW-0915">Sodium</keyword>
<organism evidence="15 16">
    <name type="scientific">Colwellia psychrerythraea</name>
    <name type="common">Vibrio psychroerythus</name>
    <dbReference type="NCBI Taxonomy" id="28229"/>
    <lineage>
        <taxon>Bacteria</taxon>
        <taxon>Pseudomonadati</taxon>
        <taxon>Pseudomonadota</taxon>
        <taxon>Gammaproteobacteria</taxon>
        <taxon>Alteromonadales</taxon>
        <taxon>Colwelliaceae</taxon>
        <taxon>Colwellia</taxon>
    </lineage>
</organism>
<comment type="subcellular location">
    <subcellularLocation>
        <location evidence="14">Cell membrane</location>
        <topology evidence="14">Multi-pass membrane protein</topology>
    </subcellularLocation>
    <subcellularLocation>
        <location evidence="1">Endomembrane system</location>
        <topology evidence="1">Multi-pass membrane protein</topology>
    </subcellularLocation>
</comment>
<feature type="transmembrane region" description="Helical" evidence="14">
    <location>
        <begin position="12"/>
        <end position="31"/>
    </location>
</feature>
<comment type="similarity">
    <text evidence="14">Belongs to the NqrDE/RnfAE family.</text>
</comment>
<comment type="subunit">
    <text evidence="14">Composed of six subunits; NqrA, NqrB, NqrC, NqrD, NqrE and NqrF.</text>
</comment>
<feature type="transmembrane region" description="Helical" evidence="14">
    <location>
        <begin position="115"/>
        <end position="137"/>
    </location>
</feature>
<evidence type="ECO:0000313" key="15">
    <source>
        <dbReference type="EMBL" id="KGJ87143.1"/>
    </source>
</evidence>
<evidence type="ECO:0000256" key="4">
    <source>
        <dbReference type="ARBA" id="ARBA00022519"/>
    </source>
</evidence>
<evidence type="ECO:0000256" key="3">
    <source>
        <dbReference type="ARBA" id="ARBA00022475"/>
    </source>
</evidence>
<gene>
    <name evidence="14" type="primary">nqrE</name>
    <name evidence="15" type="ORF">ND2E_0550</name>
</gene>
<keyword evidence="2 14" id="KW-0813">Transport</keyword>
<dbReference type="NCBIfam" id="TIGR01940">
    <property type="entry name" value="nqrE"/>
    <property type="match status" value="1"/>
</dbReference>